<dbReference type="GO" id="GO:0009055">
    <property type="term" value="F:electron transfer activity"/>
    <property type="evidence" value="ECO:0007669"/>
    <property type="project" value="TreeGrafter"/>
</dbReference>
<dbReference type="Proteomes" id="UP000265926">
    <property type="component" value="Unassembled WGS sequence"/>
</dbReference>
<evidence type="ECO:0000256" key="1">
    <source>
        <dbReference type="ARBA" id="ARBA00023002"/>
    </source>
</evidence>
<comment type="caution">
    <text evidence="3">The sequence shown here is derived from an EMBL/GenBank/DDBJ whole genome shotgun (WGS) entry which is preliminary data.</text>
</comment>
<sequence length="201" mass="23206">MTDEMKILILFAHPAFHKSIINRALLDAVRGLENVTINELYENYPDFFIDVEKEKKLLQEHDVIVWHHPFYWYSAPAIIKEWMDLVLQHGFAYGRNGFALQGKWAMSAVSTGGRQEVYTATGANHFSVNQFLAPFNQSATLCRMRYLPPFVTHGAHTITQAEIERQAAHYRELITGLRDGKYTEKDFENIEYSNHLTLTNA</sequence>
<dbReference type="Gene3D" id="3.40.50.360">
    <property type="match status" value="1"/>
</dbReference>
<dbReference type="OrthoDB" id="652200at2"/>
<dbReference type="EMBL" id="QWGR01000009">
    <property type="protein sequence ID" value="RIJ47222.1"/>
    <property type="molecule type" value="Genomic_DNA"/>
</dbReference>
<evidence type="ECO:0000313" key="4">
    <source>
        <dbReference type="Proteomes" id="UP000265926"/>
    </source>
</evidence>
<keyword evidence="1" id="KW-0560">Oxidoreductase</keyword>
<accession>A0A399SX69</accession>
<dbReference type="Pfam" id="PF02525">
    <property type="entry name" value="Flavodoxin_2"/>
    <property type="match status" value="1"/>
</dbReference>
<dbReference type="RefSeq" id="WP_119438939.1">
    <property type="nucleotide sequence ID" value="NZ_QWGR01000009.1"/>
</dbReference>
<dbReference type="InterPro" id="IPR003680">
    <property type="entry name" value="Flavodoxin_fold"/>
</dbReference>
<reference evidence="3 4" key="1">
    <citation type="submission" date="2018-08" db="EMBL/GenBank/DDBJ databases">
        <title>Pallidiluteibacterium maritimus gen. nov., sp. nov., isolated from coastal sediment.</title>
        <authorList>
            <person name="Zhou L.Y."/>
        </authorList>
    </citation>
    <scope>NUCLEOTIDE SEQUENCE [LARGE SCALE GENOMIC DNA]</scope>
    <source>
        <strain evidence="3 4">XSD2</strain>
    </source>
</reference>
<dbReference type="PANTHER" id="PTHR47307:SF1">
    <property type="entry name" value="GLUTATHIONE-REGULATED POTASSIUM-EFFLUX SYSTEM ANCILLARY PROTEIN KEFG"/>
    <property type="match status" value="1"/>
</dbReference>
<dbReference type="InterPro" id="IPR046980">
    <property type="entry name" value="KefG/KefF"/>
</dbReference>
<dbReference type="PANTHER" id="PTHR47307">
    <property type="entry name" value="GLUTATHIONE-REGULATED POTASSIUM-EFFLUX SYSTEM ANCILLARY PROTEIN KEFG"/>
    <property type="match status" value="1"/>
</dbReference>
<keyword evidence="4" id="KW-1185">Reference proteome</keyword>
<evidence type="ECO:0000313" key="3">
    <source>
        <dbReference type="EMBL" id="RIJ47222.1"/>
    </source>
</evidence>
<organism evidence="3 4">
    <name type="scientific">Maribellus luteus</name>
    <dbReference type="NCBI Taxonomy" id="2305463"/>
    <lineage>
        <taxon>Bacteria</taxon>
        <taxon>Pseudomonadati</taxon>
        <taxon>Bacteroidota</taxon>
        <taxon>Bacteroidia</taxon>
        <taxon>Marinilabiliales</taxon>
        <taxon>Prolixibacteraceae</taxon>
        <taxon>Maribellus</taxon>
    </lineage>
</organism>
<dbReference type="GO" id="GO:0003955">
    <property type="term" value="F:NAD(P)H dehydrogenase (quinone) activity"/>
    <property type="evidence" value="ECO:0007669"/>
    <property type="project" value="TreeGrafter"/>
</dbReference>
<dbReference type="GO" id="GO:0010181">
    <property type="term" value="F:FMN binding"/>
    <property type="evidence" value="ECO:0007669"/>
    <property type="project" value="TreeGrafter"/>
</dbReference>
<name>A0A399SX69_9BACT</name>
<protein>
    <submittedName>
        <fullName evidence="3">NAD(P)H oxidoreductase</fullName>
    </submittedName>
</protein>
<dbReference type="AlphaFoldDB" id="A0A399SX69"/>
<evidence type="ECO:0000259" key="2">
    <source>
        <dbReference type="Pfam" id="PF02525"/>
    </source>
</evidence>
<dbReference type="SUPFAM" id="SSF52218">
    <property type="entry name" value="Flavoproteins"/>
    <property type="match status" value="1"/>
</dbReference>
<gene>
    <name evidence="3" type="ORF">D1614_15815</name>
</gene>
<proteinExistence type="predicted"/>
<dbReference type="InterPro" id="IPR029039">
    <property type="entry name" value="Flavoprotein-like_sf"/>
</dbReference>
<feature type="domain" description="Flavodoxin-like fold" evidence="2">
    <location>
        <begin position="5"/>
        <end position="172"/>
    </location>
</feature>